<protein>
    <submittedName>
        <fullName evidence="2">5319_t:CDS:1</fullName>
    </submittedName>
</protein>
<dbReference type="AlphaFoldDB" id="A0A9N8ZZ01"/>
<reference evidence="2" key="1">
    <citation type="submission" date="2021-06" db="EMBL/GenBank/DDBJ databases">
        <authorList>
            <person name="Kallberg Y."/>
            <person name="Tangrot J."/>
            <person name="Rosling A."/>
        </authorList>
    </citation>
    <scope>NUCLEOTIDE SEQUENCE</scope>
    <source>
        <strain evidence="2">AZ414A</strain>
    </source>
</reference>
<evidence type="ECO:0000256" key="1">
    <source>
        <dbReference type="SAM" id="MobiDB-lite"/>
    </source>
</evidence>
<evidence type="ECO:0000313" key="3">
    <source>
        <dbReference type="Proteomes" id="UP000789706"/>
    </source>
</evidence>
<evidence type="ECO:0000313" key="2">
    <source>
        <dbReference type="EMBL" id="CAG8511951.1"/>
    </source>
</evidence>
<keyword evidence="3" id="KW-1185">Reference proteome</keyword>
<name>A0A9N8ZZ01_9GLOM</name>
<accession>A0A9N8ZZ01</accession>
<gene>
    <name evidence="2" type="ORF">DEBURN_LOCUS5222</name>
</gene>
<comment type="caution">
    <text evidence="2">The sequence shown here is derived from an EMBL/GenBank/DDBJ whole genome shotgun (WGS) entry which is preliminary data.</text>
</comment>
<feature type="region of interest" description="Disordered" evidence="1">
    <location>
        <begin position="84"/>
        <end position="103"/>
    </location>
</feature>
<organism evidence="2 3">
    <name type="scientific">Diversispora eburnea</name>
    <dbReference type="NCBI Taxonomy" id="1213867"/>
    <lineage>
        <taxon>Eukaryota</taxon>
        <taxon>Fungi</taxon>
        <taxon>Fungi incertae sedis</taxon>
        <taxon>Mucoromycota</taxon>
        <taxon>Glomeromycotina</taxon>
        <taxon>Glomeromycetes</taxon>
        <taxon>Diversisporales</taxon>
        <taxon>Diversisporaceae</taxon>
        <taxon>Diversispora</taxon>
    </lineage>
</organism>
<dbReference type="Proteomes" id="UP000789706">
    <property type="component" value="Unassembled WGS sequence"/>
</dbReference>
<proteinExistence type="predicted"/>
<feature type="compositionally biased region" description="Polar residues" evidence="1">
    <location>
        <begin position="84"/>
        <end position="95"/>
    </location>
</feature>
<sequence>MKREIGALLSVLHTSILRYQYQFGLKTYFTPLREKGIYDEEEIPHTIDILADCVMNLDIEDQVLELLYQEKSLHPITSTLTSELVTPELETSPSSPDHEKSSHLENQVLEFSYQEKFLHSIISTLTSKSATPELEISPSSSDQEKSSHLEKLSYQEKSLHSITSTPIYVLLIEL</sequence>
<dbReference type="EMBL" id="CAJVPK010000450">
    <property type="protein sequence ID" value="CAG8511951.1"/>
    <property type="molecule type" value="Genomic_DNA"/>
</dbReference>